<feature type="compositionally biased region" description="Acidic residues" evidence="1">
    <location>
        <begin position="240"/>
        <end position="253"/>
    </location>
</feature>
<feature type="region of interest" description="Disordered" evidence="1">
    <location>
        <begin position="161"/>
        <end position="197"/>
    </location>
</feature>
<organism evidence="2 3">
    <name type="scientific">Aspergillus wentii DTO 134E9</name>
    <dbReference type="NCBI Taxonomy" id="1073089"/>
    <lineage>
        <taxon>Eukaryota</taxon>
        <taxon>Fungi</taxon>
        <taxon>Dikarya</taxon>
        <taxon>Ascomycota</taxon>
        <taxon>Pezizomycotina</taxon>
        <taxon>Eurotiomycetes</taxon>
        <taxon>Eurotiomycetidae</taxon>
        <taxon>Eurotiales</taxon>
        <taxon>Aspergillaceae</taxon>
        <taxon>Aspergillus</taxon>
        <taxon>Aspergillus subgen. Cremei</taxon>
    </lineage>
</organism>
<feature type="region of interest" description="Disordered" evidence="1">
    <location>
        <begin position="236"/>
        <end position="275"/>
    </location>
</feature>
<feature type="compositionally biased region" description="Polar residues" evidence="1">
    <location>
        <begin position="266"/>
        <end position="275"/>
    </location>
</feature>
<keyword evidence="3" id="KW-1185">Reference proteome</keyword>
<sequence>MAHNPTYFLAPNFFFKPGTGPIALGNIIADPLRPHRALTTIDATTLEKTYPRIETITNYEYSSTRSKSHDMSMSIWAQFLDTVTAKVSGERGNSMQTTYNMDALETRYFVDDPTLEEVEARLAVPRVRAVMKASSIPGFRQPVYMITGLMIAKGFSASQEKGKHRSGEVDVGGSAPTPTGQAGVGANVTRSSSAEESDGWKAGEDIVFAYQLLKIEVKGWKGKRIEYDELSHEAAYLGKDDDDEEEEDEDESLGEVTVNIADAHNLPTSRSTGGFTTVELEEGDRTFTCISAVDI</sequence>
<accession>A0A1L9RQ07</accession>
<evidence type="ECO:0000256" key="1">
    <source>
        <dbReference type="SAM" id="MobiDB-lite"/>
    </source>
</evidence>
<dbReference type="RefSeq" id="XP_040690697.1">
    <property type="nucleotide sequence ID" value="XM_040836096.1"/>
</dbReference>
<evidence type="ECO:0000313" key="3">
    <source>
        <dbReference type="Proteomes" id="UP000184383"/>
    </source>
</evidence>
<dbReference type="OrthoDB" id="4500473at2759"/>
<evidence type="ECO:0000313" key="2">
    <source>
        <dbReference type="EMBL" id="OJJ37021.1"/>
    </source>
</evidence>
<gene>
    <name evidence="2" type="ORF">ASPWEDRAFT_437545</name>
</gene>
<reference evidence="3" key="1">
    <citation type="journal article" date="2017" name="Genome Biol.">
        <title>Comparative genomics reveals high biological diversity and specific adaptations in the industrially and medically important fungal genus Aspergillus.</title>
        <authorList>
            <person name="de Vries R.P."/>
            <person name="Riley R."/>
            <person name="Wiebenga A."/>
            <person name="Aguilar-Osorio G."/>
            <person name="Amillis S."/>
            <person name="Uchima C.A."/>
            <person name="Anderluh G."/>
            <person name="Asadollahi M."/>
            <person name="Askin M."/>
            <person name="Barry K."/>
            <person name="Battaglia E."/>
            <person name="Bayram O."/>
            <person name="Benocci T."/>
            <person name="Braus-Stromeyer S.A."/>
            <person name="Caldana C."/>
            <person name="Canovas D."/>
            <person name="Cerqueira G.C."/>
            <person name="Chen F."/>
            <person name="Chen W."/>
            <person name="Choi C."/>
            <person name="Clum A."/>
            <person name="Dos Santos R.A."/>
            <person name="Damasio A.R."/>
            <person name="Diallinas G."/>
            <person name="Emri T."/>
            <person name="Fekete E."/>
            <person name="Flipphi M."/>
            <person name="Freyberg S."/>
            <person name="Gallo A."/>
            <person name="Gournas C."/>
            <person name="Habgood R."/>
            <person name="Hainaut M."/>
            <person name="Harispe M.L."/>
            <person name="Henrissat B."/>
            <person name="Hilden K.S."/>
            <person name="Hope R."/>
            <person name="Hossain A."/>
            <person name="Karabika E."/>
            <person name="Karaffa L."/>
            <person name="Karanyi Z."/>
            <person name="Krasevec N."/>
            <person name="Kuo A."/>
            <person name="Kusch H."/>
            <person name="LaButti K."/>
            <person name="Lagendijk E.L."/>
            <person name="Lapidus A."/>
            <person name="Levasseur A."/>
            <person name="Lindquist E."/>
            <person name="Lipzen A."/>
            <person name="Logrieco A.F."/>
            <person name="MacCabe A."/>
            <person name="Maekelae M.R."/>
            <person name="Malavazi I."/>
            <person name="Melin P."/>
            <person name="Meyer V."/>
            <person name="Mielnichuk N."/>
            <person name="Miskei M."/>
            <person name="Molnar A.P."/>
            <person name="Mule G."/>
            <person name="Ngan C.Y."/>
            <person name="Orejas M."/>
            <person name="Orosz E."/>
            <person name="Ouedraogo J.P."/>
            <person name="Overkamp K.M."/>
            <person name="Park H.-S."/>
            <person name="Perrone G."/>
            <person name="Piumi F."/>
            <person name="Punt P.J."/>
            <person name="Ram A.F."/>
            <person name="Ramon A."/>
            <person name="Rauscher S."/>
            <person name="Record E."/>
            <person name="Riano-Pachon D.M."/>
            <person name="Robert V."/>
            <person name="Roehrig J."/>
            <person name="Ruller R."/>
            <person name="Salamov A."/>
            <person name="Salih N.S."/>
            <person name="Samson R.A."/>
            <person name="Sandor E."/>
            <person name="Sanguinetti M."/>
            <person name="Schuetze T."/>
            <person name="Sepcic K."/>
            <person name="Shelest E."/>
            <person name="Sherlock G."/>
            <person name="Sophianopoulou V."/>
            <person name="Squina F.M."/>
            <person name="Sun H."/>
            <person name="Susca A."/>
            <person name="Todd R.B."/>
            <person name="Tsang A."/>
            <person name="Unkles S.E."/>
            <person name="van de Wiele N."/>
            <person name="van Rossen-Uffink D."/>
            <person name="Oliveira J.V."/>
            <person name="Vesth T.C."/>
            <person name="Visser J."/>
            <person name="Yu J.-H."/>
            <person name="Zhou M."/>
            <person name="Andersen M.R."/>
            <person name="Archer D.B."/>
            <person name="Baker S.E."/>
            <person name="Benoit I."/>
            <person name="Brakhage A.A."/>
            <person name="Braus G.H."/>
            <person name="Fischer R."/>
            <person name="Frisvad J.C."/>
            <person name="Goldman G.H."/>
            <person name="Houbraken J."/>
            <person name="Oakley B."/>
            <person name="Pocsi I."/>
            <person name="Scazzocchio C."/>
            <person name="Seiboth B."/>
            <person name="vanKuyk P.A."/>
            <person name="Wortman J."/>
            <person name="Dyer P.S."/>
            <person name="Grigoriev I.V."/>
        </authorList>
    </citation>
    <scope>NUCLEOTIDE SEQUENCE [LARGE SCALE GENOMIC DNA]</scope>
    <source>
        <strain evidence="3">DTO 134E9</strain>
    </source>
</reference>
<dbReference type="VEuPathDB" id="FungiDB:ASPWEDRAFT_437545"/>
<proteinExistence type="predicted"/>
<dbReference type="GeneID" id="63751944"/>
<dbReference type="AlphaFoldDB" id="A0A1L9RQ07"/>
<protein>
    <submittedName>
        <fullName evidence="2">Uncharacterized protein</fullName>
    </submittedName>
</protein>
<name>A0A1L9RQ07_ASPWE</name>
<dbReference type="EMBL" id="KV878211">
    <property type="protein sequence ID" value="OJJ37021.1"/>
    <property type="molecule type" value="Genomic_DNA"/>
</dbReference>
<dbReference type="Proteomes" id="UP000184383">
    <property type="component" value="Unassembled WGS sequence"/>
</dbReference>